<dbReference type="KEGG" id="taa:NMY3_00620"/>
<dbReference type="AlphaFoldDB" id="A0A654LWV7"/>
<gene>
    <name evidence="1" type="ORF">NMY3_00620</name>
</gene>
<dbReference type="Proteomes" id="UP000058925">
    <property type="component" value="Chromosome"/>
</dbReference>
<name>A0A654LWV7_9ARCH</name>
<organism evidence="1 2">
    <name type="scientific">Candidatus Nitrosocosmicus oleophilus</name>
    <dbReference type="NCBI Taxonomy" id="1353260"/>
    <lineage>
        <taxon>Archaea</taxon>
        <taxon>Nitrososphaerota</taxon>
        <taxon>Nitrososphaeria</taxon>
        <taxon>Nitrososphaerales</taxon>
        <taxon>Nitrososphaeraceae</taxon>
        <taxon>Candidatus Nitrosocosmicus</taxon>
    </lineage>
</organism>
<reference evidence="2" key="1">
    <citation type="submission" date="2015-10" db="EMBL/GenBank/DDBJ databases">
        <title>Niche specialization of a soil ammonia-oxidizing archaeon, Candidatus Nitrosocosmicus oleophilus.</title>
        <authorList>
            <person name="Jung M.-Y."/>
            <person name="Rhee S.-K."/>
        </authorList>
    </citation>
    <scope>NUCLEOTIDE SEQUENCE [LARGE SCALE GENOMIC DNA]</scope>
    <source>
        <strain evidence="2">MY3</strain>
    </source>
</reference>
<keyword evidence="2" id="KW-1185">Reference proteome</keyword>
<proteinExistence type="predicted"/>
<dbReference type="OrthoDB" id="5891at2157"/>
<sequence>MSTGKKRIKIELEDAEGGKYNLSLEGNLSKDKIQKVLQLVESLNVSKDDLDNNIQVPIEQNNSLQKYDIGHNLSNNSIGSKIWTLIENNFAFSSFTSSNVAESYEESYGEQLQLSLISTYLSRYFEKQKLVRSKRGKEWIYKLIKIQKDIISSGGTPTTFRSNRLMDSHYSEDQGENDFLKQNALTTVYDLRL</sequence>
<protein>
    <submittedName>
        <fullName evidence="1">Uncharacterized protein</fullName>
    </submittedName>
</protein>
<accession>A0A654LWV7</accession>
<evidence type="ECO:0000313" key="1">
    <source>
        <dbReference type="EMBL" id="ALI34829.1"/>
    </source>
</evidence>
<dbReference type="GeneID" id="60420775"/>
<evidence type="ECO:0000313" key="2">
    <source>
        <dbReference type="Proteomes" id="UP000058925"/>
    </source>
</evidence>
<dbReference type="EMBL" id="CP012850">
    <property type="protein sequence ID" value="ALI34829.1"/>
    <property type="molecule type" value="Genomic_DNA"/>
</dbReference>
<dbReference type="RefSeq" id="WP_196817419.1">
    <property type="nucleotide sequence ID" value="NZ_CP012850.1"/>
</dbReference>